<dbReference type="Pfam" id="PF06186">
    <property type="entry name" value="DUF992"/>
    <property type="match status" value="1"/>
</dbReference>
<evidence type="ECO:0000313" key="3">
    <source>
        <dbReference type="Proteomes" id="UP001431010"/>
    </source>
</evidence>
<accession>A0ABY3RA46</accession>
<name>A0ABY3RA46_9BRAD</name>
<evidence type="ECO:0000256" key="1">
    <source>
        <dbReference type="SAM" id="SignalP"/>
    </source>
</evidence>
<dbReference type="EMBL" id="CP088156">
    <property type="protein sequence ID" value="UFZ03637.1"/>
    <property type="molecule type" value="Genomic_DNA"/>
</dbReference>
<protein>
    <submittedName>
        <fullName evidence="2">DUF992 domain-containing protein</fullName>
    </submittedName>
</protein>
<organism evidence="2 3">
    <name type="scientific">Bradyrhizobium ontarionense</name>
    <dbReference type="NCBI Taxonomy" id="2898149"/>
    <lineage>
        <taxon>Bacteria</taxon>
        <taxon>Pseudomonadati</taxon>
        <taxon>Pseudomonadota</taxon>
        <taxon>Alphaproteobacteria</taxon>
        <taxon>Hyphomicrobiales</taxon>
        <taxon>Nitrobacteraceae</taxon>
        <taxon>Bradyrhizobium</taxon>
    </lineage>
</organism>
<gene>
    <name evidence="2" type="ORF">LQG66_31195</name>
</gene>
<reference evidence="2" key="1">
    <citation type="journal article" date="2024" name="Antonie Van Leeuwenhoek">
        <title>Bradyrhizobium ontarionense sp. nov., a novel bacterial symbiont isolated from Aeschynomene indica (Indian jointvetch), harbours photosynthesis, nitrogen fixation and nitrous oxide (N2O) reductase genes.</title>
        <authorList>
            <person name="Bromfield E.S.P."/>
            <person name="Cloutier S."/>
        </authorList>
    </citation>
    <scope>NUCLEOTIDE SEQUENCE</scope>
    <source>
        <strain evidence="2">A19</strain>
    </source>
</reference>
<proteinExistence type="predicted"/>
<evidence type="ECO:0000313" key="2">
    <source>
        <dbReference type="EMBL" id="UFZ03637.1"/>
    </source>
</evidence>
<dbReference type="Proteomes" id="UP001431010">
    <property type="component" value="Chromosome"/>
</dbReference>
<keyword evidence="1" id="KW-0732">Signal</keyword>
<dbReference type="RefSeq" id="WP_231319654.1">
    <property type="nucleotide sequence ID" value="NZ_CP088156.1"/>
</dbReference>
<keyword evidence="3" id="KW-1185">Reference proteome</keyword>
<dbReference type="InterPro" id="IPR009333">
    <property type="entry name" value="DUF992"/>
</dbReference>
<sequence length="174" mass="18901">MRLLLLSIAFVVMIMPLAQARQDGPTRAGVLECLGRRNSGQLVTSHARLRCMFRSQGHEPERYVAKVRRYGVDLGLTDETRMAWAVNAPVNDFGRSELRGRYGGLAANAAAIVGFGGNFLLGGSNRAPALQPISLQGQTGLNLAAGVTEVELVPVLPMHPSPSRSSSYFSRFYR</sequence>
<feature type="chain" id="PRO_5046407031" evidence="1">
    <location>
        <begin position="21"/>
        <end position="174"/>
    </location>
</feature>
<feature type="signal peptide" evidence="1">
    <location>
        <begin position="1"/>
        <end position="20"/>
    </location>
</feature>